<evidence type="ECO:0000313" key="2">
    <source>
        <dbReference type="Proteomes" id="UP000501069"/>
    </source>
</evidence>
<sequence>MSKIRCPNCRRDYMKRFEGHNISTNKTIIKIQCFSCGYWATVEEGEHDFSSSNIFTLEFSTVLGEKGKFCGNKTDIQKEIDKYEWLTFSSNTYTEEEKHRQIANCIEILKYGYQFEFKENDYKPYEITVDNGLWMKIQYGIW</sequence>
<evidence type="ECO:0000313" key="1">
    <source>
        <dbReference type="EMBL" id="QIX89185.1"/>
    </source>
</evidence>
<name>A0AAP9LW99_9FIRM</name>
<proteinExistence type="predicted"/>
<protein>
    <submittedName>
        <fullName evidence="1">Uncharacterized protein</fullName>
    </submittedName>
</protein>
<accession>A0AAP9LW99</accession>
<reference evidence="1 2" key="1">
    <citation type="submission" date="2019-11" db="EMBL/GenBank/DDBJ databases">
        <title>FDA dAtabase for Regulatory Grade micrObial Sequences (FDA-ARGOS): Supporting development and validation of Infectious Disease Dx tests.</title>
        <authorList>
            <person name="Turner S."/>
            <person name="Byrd R."/>
            <person name="Tallon L."/>
            <person name="Sadzewicz L."/>
            <person name="Vavikolanu K."/>
            <person name="Mehta A."/>
            <person name="Aluvathingal J."/>
            <person name="Nadendla S."/>
            <person name="Myers T."/>
            <person name="Yan Y."/>
            <person name="Sichtig H."/>
        </authorList>
    </citation>
    <scope>NUCLEOTIDE SEQUENCE [LARGE SCALE GENOMIC DNA]</scope>
    <source>
        <strain evidence="1 2">FDAARGOS_739</strain>
    </source>
</reference>
<dbReference type="AlphaFoldDB" id="A0AAP9LW99"/>
<gene>
    <name evidence="1" type="ORF">FOC47_00450</name>
</gene>
<organism evidence="1 2">
    <name type="scientific">Enterocloster clostridioformis</name>
    <dbReference type="NCBI Taxonomy" id="1531"/>
    <lineage>
        <taxon>Bacteria</taxon>
        <taxon>Bacillati</taxon>
        <taxon>Bacillota</taxon>
        <taxon>Clostridia</taxon>
        <taxon>Lachnospirales</taxon>
        <taxon>Lachnospiraceae</taxon>
        <taxon>Enterocloster</taxon>
    </lineage>
</organism>
<dbReference type="Proteomes" id="UP000501069">
    <property type="component" value="Chromosome"/>
</dbReference>
<dbReference type="EMBL" id="CP050964">
    <property type="protein sequence ID" value="QIX89185.1"/>
    <property type="molecule type" value="Genomic_DNA"/>
</dbReference>